<gene>
    <name evidence="1" type="ORF">OP10G_0684</name>
</gene>
<dbReference type="KEGG" id="fgi:OP10G_0684"/>
<reference evidence="1 2" key="1">
    <citation type="journal article" date="2014" name="PLoS ONE">
        <title>The first complete genome sequence of the class fimbriimonadia in the phylum armatimonadetes.</title>
        <authorList>
            <person name="Hu Z.Y."/>
            <person name="Wang Y.Z."/>
            <person name="Im W.T."/>
            <person name="Wang S.Y."/>
            <person name="Zhao G.P."/>
            <person name="Zheng H.J."/>
            <person name="Quan Z.X."/>
        </authorList>
    </citation>
    <scope>NUCLEOTIDE SEQUENCE [LARGE SCALE GENOMIC DNA]</scope>
    <source>
        <strain evidence="1">Gsoil 348</strain>
    </source>
</reference>
<dbReference type="PANTHER" id="PTHR30093:SF2">
    <property type="entry name" value="TYPE II SECRETION SYSTEM PROTEIN H"/>
    <property type="match status" value="1"/>
</dbReference>
<evidence type="ECO:0008006" key="3">
    <source>
        <dbReference type="Google" id="ProtNLM"/>
    </source>
</evidence>
<dbReference type="InterPro" id="IPR012902">
    <property type="entry name" value="N_methyl_site"/>
</dbReference>
<proteinExistence type="predicted"/>
<dbReference type="OrthoDB" id="9798126at2"/>
<accession>A0A068NKX4</accession>
<name>A0A068NKX4_FIMGI</name>
<dbReference type="HOGENOM" id="CLU_041661_1_1_0"/>
<dbReference type="AlphaFoldDB" id="A0A068NKX4"/>
<dbReference type="InterPro" id="IPR045584">
    <property type="entry name" value="Pilin-like"/>
</dbReference>
<dbReference type="STRING" id="661478.OP10G_0684"/>
<dbReference type="SUPFAM" id="SSF54523">
    <property type="entry name" value="Pili subunits"/>
    <property type="match status" value="1"/>
</dbReference>
<dbReference type="PANTHER" id="PTHR30093">
    <property type="entry name" value="GENERAL SECRETION PATHWAY PROTEIN G"/>
    <property type="match status" value="1"/>
</dbReference>
<dbReference type="PROSITE" id="PS00409">
    <property type="entry name" value="PROKAR_NTER_METHYL"/>
    <property type="match status" value="1"/>
</dbReference>
<evidence type="ECO:0000313" key="2">
    <source>
        <dbReference type="Proteomes" id="UP000027982"/>
    </source>
</evidence>
<evidence type="ECO:0000313" key="1">
    <source>
        <dbReference type="EMBL" id="AIE84052.1"/>
    </source>
</evidence>
<dbReference type="eggNOG" id="COG2165">
    <property type="taxonomic scope" value="Bacteria"/>
</dbReference>
<dbReference type="EMBL" id="CP007139">
    <property type="protein sequence ID" value="AIE84052.1"/>
    <property type="molecule type" value="Genomic_DNA"/>
</dbReference>
<dbReference type="RefSeq" id="WP_025227298.1">
    <property type="nucleotide sequence ID" value="NZ_CP007139.1"/>
</dbReference>
<dbReference type="NCBIfam" id="TIGR02532">
    <property type="entry name" value="IV_pilin_GFxxxE"/>
    <property type="match status" value="1"/>
</dbReference>
<organism evidence="1 2">
    <name type="scientific">Fimbriimonas ginsengisoli Gsoil 348</name>
    <dbReference type="NCBI Taxonomy" id="661478"/>
    <lineage>
        <taxon>Bacteria</taxon>
        <taxon>Bacillati</taxon>
        <taxon>Armatimonadota</taxon>
        <taxon>Fimbriimonadia</taxon>
        <taxon>Fimbriimonadales</taxon>
        <taxon>Fimbriimonadaceae</taxon>
        <taxon>Fimbriimonas</taxon>
    </lineage>
</organism>
<protein>
    <recommendedName>
        <fullName evidence="3">Prepilin-type N-terminal cleavage/methylation domain-containing protein</fullName>
    </recommendedName>
</protein>
<sequence length="235" mass="25945">MRGGFTLIELLVVVAILALLAAILFPVLSSAKRAAKSSACIAHEAQLGVALGLYAVDFDDGLPGAGEDQSNDADGSEIGGDSWLDTVQPYSKSRLIYRCPADESPNWEALIEPRQTSYGLNAFFAPNHPPFFGFKLDQVNHPSECVLVAELAETWTEDHFSPMYWGTPSLVTDALRQESQWNAAIHQPKPLDELRHPGGSNYLFSDFHAKKSRFSRLWHQSSGVKPSIDQFDPTW</sequence>
<keyword evidence="2" id="KW-1185">Reference proteome</keyword>
<dbReference type="Pfam" id="PF07963">
    <property type="entry name" value="N_methyl"/>
    <property type="match status" value="1"/>
</dbReference>
<dbReference type="Gene3D" id="3.30.700.10">
    <property type="entry name" value="Glycoprotein, Type 4 Pilin"/>
    <property type="match status" value="1"/>
</dbReference>
<dbReference type="Proteomes" id="UP000027982">
    <property type="component" value="Chromosome"/>
</dbReference>